<feature type="compositionally biased region" description="Basic and acidic residues" evidence="5">
    <location>
        <begin position="613"/>
        <end position="624"/>
    </location>
</feature>
<dbReference type="InterPro" id="IPR011993">
    <property type="entry name" value="PH-like_dom_sf"/>
</dbReference>
<name>A0A1B0BCB2_9MUSC</name>
<dbReference type="Pfam" id="PF02893">
    <property type="entry name" value="GRAM"/>
    <property type="match status" value="1"/>
</dbReference>
<evidence type="ECO:0000313" key="8">
    <source>
        <dbReference type="EnsemblMetazoa" id="GPPI025535-PA"/>
    </source>
</evidence>
<dbReference type="PROSITE" id="PS51778">
    <property type="entry name" value="VAST"/>
    <property type="match status" value="1"/>
</dbReference>
<dbReference type="GO" id="GO:0120015">
    <property type="term" value="F:sterol transfer activity"/>
    <property type="evidence" value="ECO:0007669"/>
    <property type="project" value="TreeGrafter"/>
</dbReference>
<feature type="compositionally biased region" description="Low complexity" evidence="5">
    <location>
        <begin position="526"/>
        <end position="542"/>
    </location>
</feature>
<dbReference type="InterPro" id="IPR004182">
    <property type="entry name" value="GRAM"/>
</dbReference>
<feature type="domain" description="VASt" evidence="7">
    <location>
        <begin position="654"/>
        <end position="825"/>
    </location>
</feature>
<evidence type="ECO:0000256" key="1">
    <source>
        <dbReference type="ARBA" id="ARBA00004167"/>
    </source>
</evidence>
<dbReference type="FunFam" id="2.30.29.30:FF:000008">
    <property type="entry name" value="GRAM domain containing 1B"/>
    <property type="match status" value="1"/>
</dbReference>
<reference evidence="9" key="1">
    <citation type="submission" date="2015-01" db="EMBL/GenBank/DDBJ databases">
        <authorList>
            <person name="Aksoy S."/>
            <person name="Warren W."/>
            <person name="Wilson R.K."/>
        </authorList>
    </citation>
    <scope>NUCLEOTIDE SEQUENCE [LARGE SCALE GENOMIC DNA]</scope>
    <source>
        <strain evidence="9">IAEA</strain>
    </source>
</reference>
<feature type="region of interest" description="Disordered" evidence="5">
    <location>
        <begin position="821"/>
        <end position="856"/>
    </location>
</feature>
<feature type="compositionally biased region" description="Basic and acidic residues" evidence="5">
    <location>
        <begin position="115"/>
        <end position="139"/>
    </location>
</feature>
<proteinExistence type="predicted"/>
<keyword evidence="3 6" id="KW-1133">Transmembrane helix</keyword>
<accession>A0A1B0BCB2</accession>
<dbReference type="Proteomes" id="UP000092460">
    <property type="component" value="Unassembled WGS sequence"/>
</dbReference>
<feature type="region of interest" description="Disordered" evidence="5">
    <location>
        <begin position="524"/>
        <end position="543"/>
    </location>
</feature>
<dbReference type="PANTHER" id="PTHR23319">
    <property type="entry name" value="GRAM DOMAIN CONTAINING 1B, ISOFORM E"/>
    <property type="match status" value="1"/>
</dbReference>
<evidence type="ECO:0000256" key="6">
    <source>
        <dbReference type="SAM" id="Phobius"/>
    </source>
</evidence>
<organism evidence="8 9">
    <name type="scientific">Glossina palpalis gambiensis</name>
    <dbReference type="NCBI Taxonomy" id="67801"/>
    <lineage>
        <taxon>Eukaryota</taxon>
        <taxon>Metazoa</taxon>
        <taxon>Ecdysozoa</taxon>
        <taxon>Arthropoda</taxon>
        <taxon>Hexapoda</taxon>
        <taxon>Insecta</taxon>
        <taxon>Pterygota</taxon>
        <taxon>Neoptera</taxon>
        <taxon>Endopterygota</taxon>
        <taxon>Diptera</taxon>
        <taxon>Brachycera</taxon>
        <taxon>Muscomorpha</taxon>
        <taxon>Hippoboscoidea</taxon>
        <taxon>Glossinidae</taxon>
        <taxon>Glossina</taxon>
    </lineage>
</organism>
<dbReference type="Gene3D" id="2.30.29.30">
    <property type="entry name" value="Pleckstrin-homology domain (PH domain)/Phosphotyrosine-binding domain (PTB)"/>
    <property type="match status" value="1"/>
</dbReference>
<dbReference type="EMBL" id="JXJN01011916">
    <property type="status" value="NOT_ANNOTATED_CDS"/>
    <property type="molecule type" value="Genomic_DNA"/>
</dbReference>
<dbReference type="InterPro" id="IPR051482">
    <property type="entry name" value="Cholesterol_transport"/>
</dbReference>
<evidence type="ECO:0000256" key="3">
    <source>
        <dbReference type="ARBA" id="ARBA00022989"/>
    </source>
</evidence>
<dbReference type="GO" id="GO:0032934">
    <property type="term" value="F:sterol binding"/>
    <property type="evidence" value="ECO:0007669"/>
    <property type="project" value="TreeGrafter"/>
</dbReference>
<dbReference type="VEuPathDB" id="VectorBase:GPPI025535"/>
<dbReference type="Pfam" id="PF16016">
    <property type="entry name" value="VASt"/>
    <property type="match status" value="1"/>
</dbReference>
<dbReference type="STRING" id="67801.A0A1B0BCB2"/>
<evidence type="ECO:0000256" key="5">
    <source>
        <dbReference type="SAM" id="MobiDB-lite"/>
    </source>
</evidence>
<dbReference type="AlphaFoldDB" id="A0A1B0BCB2"/>
<dbReference type="GO" id="GO:0005886">
    <property type="term" value="C:plasma membrane"/>
    <property type="evidence" value="ECO:0007669"/>
    <property type="project" value="TreeGrafter"/>
</dbReference>
<dbReference type="CDD" id="cd13220">
    <property type="entry name" value="PH-GRAM_GRAMDC"/>
    <property type="match status" value="1"/>
</dbReference>
<dbReference type="InterPro" id="IPR031968">
    <property type="entry name" value="VASt"/>
</dbReference>
<sequence length="999" mass="111510">MNFGVPYSQHSTITTASSEATKVESSSFQLPTTATAYKSNLLHPKALNAAQNCLEVLTAKPSLIKSNSYTTVTAICSKLLIAENELDQPTSPLSSKLAASQPMIKSIENSSIHMGENDEKDNDKENDKQDEEKKEEEKVENTDIITIFERKNSLCEDIAEPTNLPEVLYDNCNLPAILPSEASINDSVNQTNIEYVTSPRKPELDLNSGNAISEGDIVNNCTTNTNKIEIECDQCNTPLSDIGLDLRTISPLTDCESKSSINLKCIYAEQNSVSSLRSDEDSISKSSENSGDLIRTSGEAYLSSEKPKNSTRLSERVKKRSWYNVLYPNYKSRSQDFKKLFKDVPSDERLIVDYSCALQTSLLLQGRLYISQNYVCFHANIFGWETCLIIKWKDVTSITKEKTALVIPNAISICTLKEKYFFSSFTTRDKTFLILFRVWQNTLMNKPMLPQEVWQLVHNYYGDELGLTTDDEDYIDPTTDSTLNDNDGTSVEFVSALDDTNSLSITINASSLDTKLNLEINQVENSSGSSASNTSSVSSGGSFKNIQGRAKEFMSKAEGCSGSTFADDEPLQSSGQINRATGGGSSGSGAGAADAKHTSQTFDGKRKMPKNTRQRDDSLCKKSETIPTDMSDSSDSEENNIPFVATAECNSPHEGRQLVHTILPINIETLFNLLFAKSKFLIDFHAMRKSTDLSLGEWTINDEGQKTRRVNVTVQLSASVGPKTSKVTEFQLMRDCSKSGELYSIDVNNVNVGIPYADSFNVLVHYCLVKTVDDHTMLSVHAQIKYKKSIWGVVKGFIEKNTWAGLEDFYTALLHSLQNETNIPPAKGKGRRPRRGTAAQVRPLEDLPTPQLKSDPPEKFHTLHALTAKSTTDSPTIAIESPTKYKWLSIFVLMLLCFLIGVNVILLLRLWKLEERIDEDMTKRARLANLAALKQMPKSHDEWMELLRQQENLHETELKKWHMVLQTAIELLKKVSVVCQTIMRNDSIAQQIDQFKDEL</sequence>
<evidence type="ECO:0000256" key="2">
    <source>
        <dbReference type="ARBA" id="ARBA00022692"/>
    </source>
</evidence>
<dbReference type="GO" id="GO:0005789">
    <property type="term" value="C:endoplasmic reticulum membrane"/>
    <property type="evidence" value="ECO:0007669"/>
    <property type="project" value="UniProtKB-ARBA"/>
</dbReference>
<evidence type="ECO:0000256" key="4">
    <source>
        <dbReference type="ARBA" id="ARBA00023136"/>
    </source>
</evidence>
<feature type="compositionally biased region" description="Gly residues" evidence="5">
    <location>
        <begin position="581"/>
        <end position="590"/>
    </location>
</feature>
<feature type="region of interest" description="Disordered" evidence="5">
    <location>
        <begin position="559"/>
        <end position="638"/>
    </location>
</feature>
<dbReference type="GO" id="GO:0032366">
    <property type="term" value="P:intracellular sterol transport"/>
    <property type="evidence" value="ECO:0007669"/>
    <property type="project" value="TreeGrafter"/>
</dbReference>
<protein>
    <recommendedName>
        <fullName evidence="7">VASt domain-containing protein</fullName>
    </recommendedName>
</protein>
<dbReference type="SMART" id="SM00568">
    <property type="entry name" value="GRAM"/>
    <property type="match status" value="1"/>
</dbReference>
<dbReference type="PANTHER" id="PTHR23319:SF4">
    <property type="entry name" value="GRAM DOMAIN CONTAINING 1B, ISOFORM E"/>
    <property type="match status" value="1"/>
</dbReference>
<dbReference type="EnsemblMetazoa" id="GPPI025535-RA">
    <property type="protein sequence ID" value="GPPI025535-PA"/>
    <property type="gene ID" value="GPPI025535"/>
</dbReference>
<comment type="subcellular location">
    <subcellularLocation>
        <location evidence="1">Membrane</location>
        <topology evidence="1">Single-pass membrane protein</topology>
    </subcellularLocation>
</comment>
<keyword evidence="9" id="KW-1185">Reference proteome</keyword>
<keyword evidence="4 6" id="KW-0472">Membrane</keyword>
<keyword evidence="2 6" id="KW-0812">Transmembrane</keyword>
<evidence type="ECO:0000313" key="9">
    <source>
        <dbReference type="Proteomes" id="UP000092460"/>
    </source>
</evidence>
<feature type="region of interest" description="Disordered" evidence="5">
    <location>
        <begin position="109"/>
        <end position="139"/>
    </location>
</feature>
<evidence type="ECO:0000259" key="7">
    <source>
        <dbReference type="PROSITE" id="PS51778"/>
    </source>
</evidence>
<dbReference type="GO" id="GO:0140268">
    <property type="term" value="C:endoplasmic reticulum-plasma membrane contact site"/>
    <property type="evidence" value="ECO:0007669"/>
    <property type="project" value="TreeGrafter"/>
</dbReference>
<reference evidence="8" key="2">
    <citation type="submission" date="2020-05" db="UniProtKB">
        <authorList>
            <consortium name="EnsemblMetazoa"/>
        </authorList>
    </citation>
    <scope>IDENTIFICATION</scope>
    <source>
        <strain evidence="8">IAEA</strain>
    </source>
</reference>
<feature type="transmembrane region" description="Helical" evidence="6">
    <location>
        <begin position="887"/>
        <end position="911"/>
    </location>
</feature>